<gene>
    <name evidence="4" type="ORF">GCM10007424_02760</name>
</gene>
<keyword evidence="5" id="KW-1185">Reference proteome</keyword>
<evidence type="ECO:0000313" key="5">
    <source>
        <dbReference type="Proteomes" id="UP000615760"/>
    </source>
</evidence>
<feature type="chain" id="PRO_5047244144" description="PKD domain-containing protein" evidence="2">
    <location>
        <begin position="20"/>
        <end position="551"/>
    </location>
</feature>
<organism evidence="4 5">
    <name type="scientific">Flavobacterium suaedae</name>
    <dbReference type="NCBI Taxonomy" id="1767027"/>
    <lineage>
        <taxon>Bacteria</taxon>
        <taxon>Pseudomonadati</taxon>
        <taxon>Bacteroidota</taxon>
        <taxon>Flavobacteriia</taxon>
        <taxon>Flavobacteriales</taxon>
        <taxon>Flavobacteriaceae</taxon>
        <taxon>Flavobacterium</taxon>
    </lineage>
</organism>
<dbReference type="InterPro" id="IPR011889">
    <property type="entry name" value="Liste_lipo_26"/>
</dbReference>
<dbReference type="EMBL" id="BMJE01000001">
    <property type="protein sequence ID" value="GGB66257.1"/>
    <property type="molecule type" value="Genomic_DNA"/>
</dbReference>
<name>A0ABQ1JE59_9FLAO</name>
<dbReference type="SUPFAM" id="SSF141571">
    <property type="entry name" value="Pentapeptide repeat-like"/>
    <property type="match status" value="1"/>
</dbReference>
<comment type="caution">
    <text evidence="4">The sequence shown here is derived from an EMBL/GenBank/DDBJ whole genome shotgun (WGS) entry which is preliminary data.</text>
</comment>
<dbReference type="RefSeq" id="WP_188619434.1">
    <property type="nucleotide sequence ID" value="NZ_BMJE01000001.1"/>
</dbReference>
<feature type="signal peptide" evidence="2">
    <location>
        <begin position="1"/>
        <end position="19"/>
    </location>
</feature>
<feature type="domain" description="PKD" evidence="3">
    <location>
        <begin position="47"/>
        <end position="82"/>
    </location>
</feature>
<dbReference type="Gene3D" id="2.60.40.10">
    <property type="entry name" value="Immunoglobulins"/>
    <property type="match status" value="1"/>
</dbReference>
<dbReference type="SUPFAM" id="SSF49299">
    <property type="entry name" value="PKD domain"/>
    <property type="match status" value="1"/>
</dbReference>
<dbReference type="InterPro" id="IPR013783">
    <property type="entry name" value="Ig-like_fold"/>
</dbReference>
<dbReference type="NCBIfam" id="TIGR02167">
    <property type="entry name" value="Liste_lipo_26"/>
    <property type="match status" value="7"/>
</dbReference>
<evidence type="ECO:0000256" key="1">
    <source>
        <dbReference type="ARBA" id="ARBA00022729"/>
    </source>
</evidence>
<proteinExistence type="predicted"/>
<dbReference type="PROSITE" id="PS50093">
    <property type="entry name" value="PKD"/>
    <property type="match status" value="1"/>
</dbReference>
<dbReference type="Proteomes" id="UP000615760">
    <property type="component" value="Unassembled WGS sequence"/>
</dbReference>
<evidence type="ECO:0000313" key="4">
    <source>
        <dbReference type="EMBL" id="GGB66257.1"/>
    </source>
</evidence>
<dbReference type="InterPro" id="IPR035986">
    <property type="entry name" value="PKD_dom_sf"/>
</dbReference>
<dbReference type="NCBIfam" id="TIGR04183">
    <property type="entry name" value="Por_Secre_tail"/>
    <property type="match status" value="1"/>
</dbReference>
<evidence type="ECO:0000256" key="2">
    <source>
        <dbReference type="SAM" id="SignalP"/>
    </source>
</evidence>
<sequence length="551" mass="62575">MKKNNLLLVFCFITYLANAQAPFITTWDTSSLGNSITIDVVEDDDIPDNYTIDFGDGTILTNQSGEITHTYSSNDIYTVTMSGEFSRISFGLSSNPPSDSNKLLTVEQWGDIQWTSMENAFLGCSNLTITATDAPDLSNVTTTKSMFSNCNSFNQDISNWDMSNVNNTSSMFFDCNNFNQSLNNWDVSSVTNMSRMFADCTHFNQPLDNWNVSNVVDMSEMFGFCPDFNQSLNSWNVSSVTNMNRMFVRALSFNQPLDNWNVSNVTNMRGMFNTTPFNQPIDNWDVSSVTNMGYMFWQAHSFNQPLNSWDVSNVTDMSSTFFGCISFNQPLNNWDVSNVTTMEAMFWSAFVYNQPLDNWNVSNVIKMGSMFNYAYIFNQDLSGWNFNTDITFENIDYPNPQLYYTFLGYSGLDVNNYDALLNRFKELGLENKTIGADELEYCDEETRNYLINELGWTIDGDSLAEDCTATTVSFTEEQLLLYPNPVNDILHIEVKSAVQLEEVKVYNLQGSQLMSLNQNFENISTESLSSGIYILSIQTNKGSAEYKLIKN</sequence>
<dbReference type="Pfam" id="PF18962">
    <property type="entry name" value="Por_Secre_tail"/>
    <property type="match status" value="1"/>
</dbReference>
<keyword evidence="1 2" id="KW-0732">Signal</keyword>
<dbReference type="InterPro" id="IPR000601">
    <property type="entry name" value="PKD_dom"/>
</dbReference>
<reference evidence="5" key="1">
    <citation type="journal article" date="2019" name="Int. J. Syst. Evol. Microbiol.">
        <title>The Global Catalogue of Microorganisms (GCM) 10K type strain sequencing project: providing services to taxonomists for standard genome sequencing and annotation.</title>
        <authorList>
            <consortium name="The Broad Institute Genomics Platform"/>
            <consortium name="The Broad Institute Genome Sequencing Center for Infectious Disease"/>
            <person name="Wu L."/>
            <person name="Ma J."/>
        </authorList>
    </citation>
    <scope>NUCLEOTIDE SEQUENCE [LARGE SCALE GENOMIC DNA]</scope>
    <source>
        <strain evidence="5">CGMCC 1.15461</strain>
    </source>
</reference>
<dbReference type="Pfam" id="PF03382">
    <property type="entry name" value="DUF285"/>
    <property type="match status" value="1"/>
</dbReference>
<dbReference type="InterPro" id="IPR026444">
    <property type="entry name" value="Secre_tail"/>
</dbReference>
<dbReference type="CDD" id="cd00146">
    <property type="entry name" value="PKD"/>
    <property type="match status" value="1"/>
</dbReference>
<protein>
    <recommendedName>
        <fullName evidence="3">PKD domain-containing protein</fullName>
    </recommendedName>
</protein>
<dbReference type="Pfam" id="PF00801">
    <property type="entry name" value="PKD"/>
    <property type="match status" value="1"/>
</dbReference>
<accession>A0ABQ1JE59</accession>
<evidence type="ECO:0000259" key="3">
    <source>
        <dbReference type="PROSITE" id="PS50093"/>
    </source>
</evidence>
<dbReference type="InterPro" id="IPR005046">
    <property type="entry name" value="DUF285"/>
</dbReference>